<keyword evidence="2" id="KW-1185">Reference proteome</keyword>
<evidence type="ECO:0000313" key="1">
    <source>
        <dbReference type="EMBL" id="KAK1137322.1"/>
    </source>
</evidence>
<sequence length="76" mass="8505">MRSSSKVIYNLLKDGNNYGTRKSSKRTPAISDKEKRAVLRAASNLCLTSGEIAQKAGVETNPRNVRRILQTWDNII</sequence>
<organism evidence="1 2">
    <name type="scientific">Melipona bicolor</name>
    <dbReference type="NCBI Taxonomy" id="60889"/>
    <lineage>
        <taxon>Eukaryota</taxon>
        <taxon>Metazoa</taxon>
        <taxon>Ecdysozoa</taxon>
        <taxon>Arthropoda</taxon>
        <taxon>Hexapoda</taxon>
        <taxon>Insecta</taxon>
        <taxon>Pterygota</taxon>
        <taxon>Neoptera</taxon>
        <taxon>Endopterygota</taxon>
        <taxon>Hymenoptera</taxon>
        <taxon>Apocrita</taxon>
        <taxon>Aculeata</taxon>
        <taxon>Apoidea</taxon>
        <taxon>Anthophila</taxon>
        <taxon>Apidae</taxon>
        <taxon>Melipona</taxon>
    </lineage>
</organism>
<gene>
    <name evidence="1" type="ORF">K0M31_001834</name>
</gene>
<dbReference type="AlphaFoldDB" id="A0AA40GGC1"/>
<reference evidence="1" key="1">
    <citation type="submission" date="2021-10" db="EMBL/GenBank/DDBJ databases">
        <title>Melipona bicolor Genome sequencing and assembly.</title>
        <authorList>
            <person name="Araujo N.S."/>
            <person name="Arias M.C."/>
        </authorList>
    </citation>
    <scope>NUCLEOTIDE SEQUENCE</scope>
    <source>
        <strain evidence="1">USP_2M_L1-L4_2017</strain>
        <tissue evidence="1">Whole body</tissue>
    </source>
</reference>
<name>A0AA40GGC1_9HYME</name>
<comment type="caution">
    <text evidence="1">The sequence shown here is derived from an EMBL/GenBank/DDBJ whole genome shotgun (WGS) entry which is preliminary data.</text>
</comment>
<proteinExistence type="predicted"/>
<evidence type="ECO:0000313" key="2">
    <source>
        <dbReference type="Proteomes" id="UP001177670"/>
    </source>
</evidence>
<dbReference type="EMBL" id="JAHYIQ010000001">
    <property type="protein sequence ID" value="KAK1137322.1"/>
    <property type="molecule type" value="Genomic_DNA"/>
</dbReference>
<accession>A0AA40GGC1</accession>
<dbReference type="Proteomes" id="UP001177670">
    <property type="component" value="Unassembled WGS sequence"/>
</dbReference>
<protein>
    <submittedName>
        <fullName evidence="1">Uncharacterized protein</fullName>
    </submittedName>
</protein>